<evidence type="ECO:0000313" key="2">
    <source>
        <dbReference type="EMBL" id="MEL1251656.1"/>
    </source>
</evidence>
<dbReference type="RefSeq" id="WP_341674203.1">
    <property type="nucleotide sequence ID" value="NZ_JBBYHV010000002.1"/>
</dbReference>
<keyword evidence="3" id="KW-1185">Reference proteome</keyword>
<organism evidence="2 3">
    <name type="scientific">Aurantiacibacter gilvus</name>
    <dbReference type="NCBI Taxonomy" id="3139141"/>
    <lineage>
        <taxon>Bacteria</taxon>
        <taxon>Pseudomonadati</taxon>
        <taxon>Pseudomonadota</taxon>
        <taxon>Alphaproteobacteria</taxon>
        <taxon>Sphingomonadales</taxon>
        <taxon>Erythrobacteraceae</taxon>
        <taxon>Aurantiacibacter</taxon>
    </lineage>
</organism>
<sequence length="248" mass="26554">MSKADKLQALAAYAYAHRGLHDAEVPENSVAAFRAAMARGLGIECDVRKSSDGRAIVFHDKDLERLTGRSGALGQRSVGDLTSITLTGSEETIPTLRDVLDTVAGQVPLLLEIKIDGVRPVEALCRAVRRDLEGYDGPVGVMSFDLRVPQWFAAREADLPCGLVVTEQNARTFLSSMALRRAVSKTAADFLALDIRDLPSKISAKALAQGKPLFTWTVRNAEQAKTAQEAGAVPILEAAGVAAWEAVS</sequence>
<dbReference type="Pfam" id="PF03009">
    <property type="entry name" value="GDPD"/>
    <property type="match status" value="1"/>
</dbReference>
<comment type="caution">
    <text evidence="2">The sequence shown here is derived from an EMBL/GenBank/DDBJ whole genome shotgun (WGS) entry which is preliminary data.</text>
</comment>
<dbReference type="InterPro" id="IPR030395">
    <property type="entry name" value="GP_PDE_dom"/>
</dbReference>
<dbReference type="SUPFAM" id="SSF51695">
    <property type="entry name" value="PLC-like phosphodiesterases"/>
    <property type="match status" value="1"/>
</dbReference>
<feature type="domain" description="GP-PDE" evidence="1">
    <location>
        <begin position="12"/>
        <end position="248"/>
    </location>
</feature>
<dbReference type="Proteomes" id="UP001497045">
    <property type="component" value="Unassembled WGS sequence"/>
</dbReference>
<evidence type="ECO:0000313" key="3">
    <source>
        <dbReference type="Proteomes" id="UP001497045"/>
    </source>
</evidence>
<accession>A0ABU9IGU5</accession>
<dbReference type="Gene3D" id="3.20.20.190">
    <property type="entry name" value="Phosphatidylinositol (PI) phosphodiesterase"/>
    <property type="match status" value="1"/>
</dbReference>
<dbReference type="PROSITE" id="PS51704">
    <property type="entry name" value="GP_PDE"/>
    <property type="match status" value="1"/>
</dbReference>
<dbReference type="PANTHER" id="PTHR46211:SF1">
    <property type="entry name" value="GLYCEROPHOSPHODIESTER PHOSPHODIESTERASE, CYTOPLASMIC"/>
    <property type="match status" value="1"/>
</dbReference>
<gene>
    <name evidence="2" type="ORF">AAEO60_13345</name>
</gene>
<proteinExistence type="predicted"/>
<protein>
    <submittedName>
        <fullName evidence="2">Glycerophosphodiester phosphodiesterase family protein</fullName>
    </submittedName>
</protein>
<evidence type="ECO:0000259" key="1">
    <source>
        <dbReference type="PROSITE" id="PS51704"/>
    </source>
</evidence>
<name>A0ABU9IGU5_9SPHN</name>
<reference evidence="2 3" key="1">
    <citation type="submission" date="2024-04" db="EMBL/GenBank/DDBJ databases">
        <title>Aurantiacibacter sp. DGU6 16S ribosomal RNA gene Genome sequencing and assembly.</title>
        <authorList>
            <person name="Park S."/>
        </authorList>
    </citation>
    <scope>NUCLEOTIDE SEQUENCE [LARGE SCALE GENOMIC DNA]</scope>
    <source>
        <strain evidence="2 3">DGU6</strain>
    </source>
</reference>
<dbReference type="PANTHER" id="PTHR46211">
    <property type="entry name" value="GLYCEROPHOSPHORYL DIESTER PHOSPHODIESTERASE"/>
    <property type="match status" value="1"/>
</dbReference>
<dbReference type="EMBL" id="JBBYHV010000002">
    <property type="protein sequence ID" value="MEL1251656.1"/>
    <property type="molecule type" value="Genomic_DNA"/>
</dbReference>
<dbReference type="InterPro" id="IPR017946">
    <property type="entry name" value="PLC-like_Pdiesterase_TIM-brl"/>
</dbReference>